<dbReference type="RefSeq" id="WP_064090024.1">
    <property type="nucleotide sequence ID" value="NZ_LXSQ01000020.1"/>
</dbReference>
<evidence type="ECO:0000313" key="4">
    <source>
        <dbReference type="Proteomes" id="UP000077726"/>
    </source>
</evidence>
<keyword evidence="1" id="KW-0175">Coiled coil</keyword>
<proteinExistence type="predicted"/>
<sequence>MPANEYTLYNSPLAVLRRLALPLSTCTTIAITLLLLPLDSIPSAFVVLGIIFLTAFLIPFLSTLIDRRPKLTLSPKGLFILTKFSETPHNGTNKPRYRKEVFYAWHNLGYPSIEFMSAYLTIQANDMPELTETVLTPLPDNATDEQVEAILAEMEQALADLDKQTEIINNAKYYSLSLPIFALPHGKRLPKILQSLIDAENEAERLAIIQKLQYKS</sequence>
<keyword evidence="4" id="KW-1185">Reference proteome</keyword>
<feature type="coiled-coil region" evidence="1">
    <location>
        <begin position="144"/>
        <end position="171"/>
    </location>
</feature>
<dbReference type="Proteomes" id="UP000077726">
    <property type="component" value="Unassembled WGS sequence"/>
</dbReference>
<dbReference type="AlphaFoldDB" id="A0A1B6VY33"/>
<gene>
    <name evidence="3" type="ORF">A7Q00_07865</name>
</gene>
<evidence type="ECO:0000256" key="2">
    <source>
        <dbReference type="SAM" id="Phobius"/>
    </source>
</evidence>
<keyword evidence="2" id="KW-0472">Membrane</keyword>
<name>A0A1B6VY33_9NEIS</name>
<protein>
    <submittedName>
        <fullName evidence="3">Uncharacterized protein</fullName>
    </submittedName>
</protein>
<keyword evidence="2" id="KW-0812">Transmembrane</keyword>
<evidence type="ECO:0000256" key="1">
    <source>
        <dbReference type="SAM" id="Coils"/>
    </source>
</evidence>
<keyword evidence="2" id="KW-1133">Transmembrane helix</keyword>
<accession>A0A1B6VY33</accession>
<dbReference type="STRING" id="1795832.A7Q00_07865"/>
<reference evidence="4" key="1">
    <citation type="submission" date="2016-05" db="EMBL/GenBank/DDBJ databases">
        <title>Draft genome of Corynebacterium afermentans subsp. afermentans LCDC 88199T.</title>
        <authorList>
            <person name="Bernier A.-M."/>
            <person name="Bernard K."/>
        </authorList>
    </citation>
    <scope>NUCLEOTIDE SEQUENCE [LARGE SCALE GENOMIC DNA]</scope>
    <source>
        <strain evidence="4">NML130454</strain>
    </source>
</reference>
<evidence type="ECO:0000313" key="3">
    <source>
        <dbReference type="EMBL" id="OAM41472.1"/>
    </source>
</evidence>
<dbReference type="EMBL" id="LXSQ01000020">
    <property type="protein sequence ID" value="OAM41472.1"/>
    <property type="molecule type" value="Genomic_DNA"/>
</dbReference>
<dbReference type="OrthoDB" id="8613153at2"/>
<feature type="transmembrane region" description="Helical" evidence="2">
    <location>
        <begin position="19"/>
        <end position="38"/>
    </location>
</feature>
<comment type="caution">
    <text evidence="3">The sequence shown here is derived from an EMBL/GenBank/DDBJ whole genome shotgun (WGS) entry which is preliminary data.</text>
</comment>
<feature type="transmembrane region" description="Helical" evidence="2">
    <location>
        <begin position="44"/>
        <end position="65"/>
    </location>
</feature>
<organism evidence="3 4">
    <name type="scientific">Eikenella halliae</name>
    <dbReference type="NCBI Taxonomy" id="1795832"/>
    <lineage>
        <taxon>Bacteria</taxon>
        <taxon>Pseudomonadati</taxon>
        <taxon>Pseudomonadota</taxon>
        <taxon>Betaproteobacteria</taxon>
        <taxon>Neisseriales</taxon>
        <taxon>Neisseriaceae</taxon>
        <taxon>Eikenella</taxon>
    </lineage>
</organism>